<accession>A0ACB8VS64</accession>
<dbReference type="EMBL" id="CM041548">
    <property type="protein sequence ID" value="KAI3358239.1"/>
    <property type="molecule type" value="Genomic_DNA"/>
</dbReference>
<evidence type="ECO:0000313" key="2">
    <source>
        <dbReference type="Proteomes" id="UP000831701"/>
    </source>
</evidence>
<keyword evidence="2" id="KW-1185">Reference proteome</keyword>
<comment type="caution">
    <text evidence="1">The sequence shown here is derived from an EMBL/GenBank/DDBJ whole genome shotgun (WGS) entry which is preliminary data.</text>
</comment>
<gene>
    <name evidence="1" type="ORF">L3Q82_003239</name>
</gene>
<dbReference type="Proteomes" id="UP000831701">
    <property type="component" value="Chromosome 18"/>
</dbReference>
<sequence length="393" mass="44376">MTTKECLHRFCSDCIVTALRSGRYFKDMTSEQTGLRISSLPRNKECPTCRKKLVSRRSLRRDSNFDALISKIYPSRDEYEAHQRRVLERLNRLHNKEALSSSIEEGLRQQARYRSERWGRPQGGPTDYCYNLIFLPHQWFKKTENPVSESSGEEADSGERQHHLQRRGGQRRRLRSHLSHDSAPSHAAHPPGQTPSEAGPSRKRRRASDDGSGPEADSGSPTPPLRRHKEGPGSEIELVFRPHPQLVHAQDYNQTRYVKTTANATVDHLSKYLALRIALEDGQTNGEKEDRGREEGGREGEERGGGRGCEGAAGSGEGTSLSSISEKQYTIYIMTRGGQFSTLNGSLTLELVNEKYWKVRKPLELYYAPTKDQQQPPPPPPQQKSPPPAQREG</sequence>
<name>A0ACB8VS64_9TELE</name>
<proteinExistence type="predicted"/>
<evidence type="ECO:0000313" key="1">
    <source>
        <dbReference type="EMBL" id="KAI3358239.1"/>
    </source>
</evidence>
<reference evidence="1" key="1">
    <citation type="submission" date="2022-04" db="EMBL/GenBank/DDBJ databases">
        <title>Jade perch genome.</title>
        <authorList>
            <person name="Chao B."/>
        </authorList>
    </citation>
    <scope>NUCLEOTIDE SEQUENCE</scope>
    <source>
        <strain evidence="1">CB-2022</strain>
    </source>
</reference>
<protein>
    <submittedName>
        <fullName evidence="1">Uncharacterized protein</fullName>
    </submittedName>
</protein>
<organism evidence="1 2">
    <name type="scientific">Scortum barcoo</name>
    <name type="common">barcoo grunter</name>
    <dbReference type="NCBI Taxonomy" id="214431"/>
    <lineage>
        <taxon>Eukaryota</taxon>
        <taxon>Metazoa</taxon>
        <taxon>Chordata</taxon>
        <taxon>Craniata</taxon>
        <taxon>Vertebrata</taxon>
        <taxon>Euteleostomi</taxon>
        <taxon>Actinopterygii</taxon>
        <taxon>Neopterygii</taxon>
        <taxon>Teleostei</taxon>
        <taxon>Neoteleostei</taxon>
        <taxon>Acanthomorphata</taxon>
        <taxon>Eupercaria</taxon>
        <taxon>Centrarchiformes</taxon>
        <taxon>Terapontoidei</taxon>
        <taxon>Terapontidae</taxon>
        <taxon>Scortum</taxon>
    </lineage>
</organism>